<dbReference type="Gene3D" id="1.25.40.20">
    <property type="entry name" value="Ankyrin repeat-containing domain"/>
    <property type="match status" value="1"/>
</dbReference>
<dbReference type="AlphaFoldDB" id="A0A7H0HJ83"/>
<evidence type="ECO:0000313" key="4">
    <source>
        <dbReference type="EMBL" id="QNP60599.1"/>
    </source>
</evidence>
<feature type="signal peptide" evidence="3">
    <location>
        <begin position="1"/>
        <end position="18"/>
    </location>
</feature>
<feature type="repeat" description="ANK" evidence="1">
    <location>
        <begin position="140"/>
        <end position="173"/>
    </location>
</feature>
<name>A0A7H0HJ83_9BURK</name>
<dbReference type="InterPro" id="IPR036770">
    <property type="entry name" value="Ankyrin_rpt-contain_sf"/>
</dbReference>
<organism evidence="4 5">
    <name type="scientific">Paenacidovorax monticola</name>
    <dbReference type="NCBI Taxonomy" id="1926868"/>
    <lineage>
        <taxon>Bacteria</taxon>
        <taxon>Pseudomonadati</taxon>
        <taxon>Pseudomonadota</taxon>
        <taxon>Betaproteobacteria</taxon>
        <taxon>Burkholderiales</taxon>
        <taxon>Comamonadaceae</taxon>
        <taxon>Paenacidovorax</taxon>
    </lineage>
</organism>
<evidence type="ECO:0000313" key="5">
    <source>
        <dbReference type="Proteomes" id="UP000516057"/>
    </source>
</evidence>
<keyword evidence="5" id="KW-1185">Reference proteome</keyword>
<dbReference type="SMART" id="SM00248">
    <property type="entry name" value="ANK"/>
    <property type="match status" value="3"/>
</dbReference>
<dbReference type="EMBL" id="CP060790">
    <property type="protein sequence ID" value="QNP60599.1"/>
    <property type="molecule type" value="Genomic_DNA"/>
</dbReference>
<evidence type="ECO:0000256" key="1">
    <source>
        <dbReference type="PROSITE-ProRule" id="PRU00023"/>
    </source>
</evidence>
<evidence type="ECO:0000256" key="2">
    <source>
        <dbReference type="SAM" id="MobiDB-lite"/>
    </source>
</evidence>
<dbReference type="PROSITE" id="PS50088">
    <property type="entry name" value="ANK_REPEAT"/>
    <property type="match status" value="2"/>
</dbReference>
<dbReference type="PROSITE" id="PS51257">
    <property type="entry name" value="PROKAR_LIPOPROTEIN"/>
    <property type="match status" value="1"/>
</dbReference>
<sequence length="272" mass="29545">MRLRALLCSLVLALQSLAAGCGHARVSSPQTYFTGDQLALAQAIRQGTLADIDPLARRLGREGLNRPGAQDMTLLFFALQSAMGEKPRQLQILAALVRAGADPTQDVPHFGSVLGVALRAQSPLYVQALLDAGVSPDTQLGSSPILFDAAREHTAATLALLLDRGASIDKKNTLGNTALMQALQSMQLDQVMFLLDRGASPHFVNINGVSFAGQLQFQIGRQQNGSPAQRRMLQIRDRIVGMGVAWPPPSRNEERRRMRERGQEPDKLLPVR</sequence>
<reference evidence="4 5" key="1">
    <citation type="submission" date="2020-08" db="EMBL/GenBank/DDBJ databases">
        <title>Genome sequence of Acidovorax monticola KACC 19171T.</title>
        <authorList>
            <person name="Hyun D.-W."/>
            <person name="Bae J.-W."/>
        </authorList>
    </citation>
    <scope>NUCLEOTIDE SEQUENCE [LARGE SCALE GENOMIC DNA]</scope>
    <source>
        <strain evidence="4 5">KACC 19171</strain>
    </source>
</reference>
<keyword evidence="1" id="KW-0040">ANK repeat</keyword>
<keyword evidence="3" id="KW-0732">Signal</keyword>
<feature type="region of interest" description="Disordered" evidence="2">
    <location>
        <begin position="245"/>
        <end position="272"/>
    </location>
</feature>
<proteinExistence type="predicted"/>
<dbReference type="Proteomes" id="UP000516057">
    <property type="component" value="Chromosome"/>
</dbReference>
<dbReference type="KEGG" id="amon:H9L24_07210"/>
<accession>A0A7H0HJ83</accession>
<feature type="chain" id="PRO_5028908922" evidence="3">
    <location>
        <begin position="19"/>
        <end position="272"/>
    </location>
</feature>
<feature type="compositionally biased region" description="Basic and acidic residues" evidence="2">
    <location>
        <begin position="251"/>
        <end position="272"/>
    </location>
</feature>
<protein>
    <submittedName>
        <fullName evidence="4">Ankyrin repeat domain-containing protein</fullName>
    </submittedName>
</protein>
<dbReference type="InterPro" id="IPR002110">
    <property type="entry name" value="Ankyrin_rpt"/>
</dbReference>
<gene>
    <name evidence="4" type="ORF">H9L24_07210</name>
</gene>
<evidence type="ECO:0000256" key="3">
    <source>
        <dbReference type="SAM" id="SignalP"/>
    </source>
</evidence>
<dbReference type="Pfam" id="PF12796">
    <property type="entry name" value="Ank_2"/>
    <property type="match status" value="1"/>
</dbReference>
<dbReference type="SUPFAM" id="SSF48403">
    <property type="entry name" value="Ankyrin repeat"/>
    <property type="match status" value="1"/>
</dbReference>
<dbReference type="RefSeq" id="WP_187737580.1">
    <property type="nucleotide sequence ID" value="NZ_CP060790.1"/>
</dbReference>
<feature type="repeat" description="ANK" evidence="1">
    <location>
        <begin position="174"/>
        <end position="206"/>
    </location>
</feature>